<keyword evidence="3" id="KW-1185">Reference proteome</keyword>
<proteinExistence type="predicted"/>
<organism evidence="2 3">
    <name type="scientific">Syntrophobotulus glycolicus (strain DSM 8271 / FlGlyR)</name>
    <dbReference type="NCBI Taxonomy" id="645991"/>
    <lineage>
        <taxon>Bacteria</taxon>
        <taxon>Bacillati</taxon>
        <taxon>Bacillota</taxon>
        <taxon>Clostridia</taxon>
        <taxon>Eubacteriales</taxon>
        <taxon>Desulfitobacteriaceae</taxon>
        <taxon>Syntrophobotulus</taxon>
    </lineage>
</organism>
<protein>
    <submittedName>
        <fullName evidence="2">Uncharacterized protein</fullName>
    </submittedName>
</protein>
<reference evidence="2 3" key="1">
    <citation type="journal article" date="2011" name="Stand. Genomic Sci.">
        <title>Complete genome sequence of Syntrophobotulus glycolicus type strain (FlGlyR).</title>
        <authorList>
            <person name="Han C."/>
            <person name="Mwirichia R."/>
            <person name="Chertkov O."/>
            <person name="Held B."/>
            <person name="Lapidus A."/>
            <person name="Nolan M."/>
            <person name="Lucas S."/>
            <person name="Hammon N."/>
            <person name="Deshpande S."/>
            <person name="Cheng J.F."/>
            <person name="Tapia R."/>
            <person name="Goodwin L."/>
            <person name="Pitluck S."/>
            <person name="Huntemann M."/>
            <person name="Liolios K."/>
            <person name="Ivanova N."/>
            <person name="Pagani I."/>
            <person name="Mavromatis K."/>
            <person name="Ovchinikova G."/>
            <person name="Pati A."/>
            <person name="Chen A."/>
            <person name="Palaniappan K."/>
            <person name="Land M."/>
            <person name="Hauser L."/>
            <person name="Brambilla E.M."/>
            <person name="Rohde M."/>
            <person name="Spring S."/>
            <person name="Sikorski J."/>
            <person name="Goker M."/>
            <person name="Woyke T."/>
            <person name="Bristow J."/>
            <person name="Eisen J.A."/>
            <person name="Markowitz V."/>
            <person name="Hugenholtz P."/>
            <person name="Kyrpides N.C."/>
            <person name="Klenk H.P."/>
            <person name="Detter J.C."/>
        </authorList>
    </citation>
    <scope>NUCLEOTIDE SEQUENCE [LARGE SCALE GENOMIC DNA]</scope>
    <source>
        <strain evidence="3">DSM 8271 / FlGlyR</strain>
    </source>
</reference>
<sequence>MNAVDQSDSKEETKNLKKEDPEFEKLTAQLKLNII</sequence>
<dbReference type="AlphaFoldDB" id="F0SWK3"/>
<name>F0SWK3_SYNGF</name>
<evidence type="ECO:0000313" key="3">
    <source>
        <dbReference type="Proteomes" id="UP000007488"/>
    </source>
</evidence>
<feature type="compositionally biased region" description="Basic and acidic residues" evidence="1">
    <location>
        <begin position="7"/>
        <end position="21"/>
    </location>
</feature>
<dbReference type="EMBL" id="CP002547">
    <property type="protein sequence ID" value="ADY56843.1"/>
    <property type="molecule type" value="Genomic_DNA"/>
</dbReference>
<reference evidence="3" key="2">
    <citation type="submission" date="2011-02" db="EMBL/GenBank/DDBJ databases">
        <title>The complete genome of Syntrophobotulus glycolicus DSM 8271.</title>
        <authorList>
            <person name="Lucas S."/>
            <person name="Copeland A."/>
            <person name="Lapidus A."/>
            <person name="Bruce D."/>
            <person name="Goodwin L."/>
            <person name="Pitluck S."/>
            <person name="Kyrpides N."/>
            <person name="Mavromatis K."/>
            <person name="Pagani I."/>
            <person name="Ivanova N."/>
            <person name="Mikhailova N."/>
            <person name="Chertkov O."/>
            <person name="Held B."/>
            <person name="Detter J.C."/>
            <person name="Tapia R."/>
            <person name="Han C."/>
            <person name="Land M."/>
            <person name="Hauser L."/>
            <person name="Markowitz V."/>
            <person name="Cheng J.-F."/>
            <person name="Hugenholtz P."/>
            <person name="Woyke T."/>
            <person name="Wu D."/>
            <person name="Spring S."/>
            <person name="Schroeder M."/>
            <person name="Brambilla E."/>
            <person name="Klenk H.-P."/>
            <person name="Eisen J.A."/>
        </authorList>
    </citation>
    <scope>NUCLEOTIDE SEQUENCE [LARGE SCALE GENOMIC DNA]</scope>
    <source>
        <strain evidence="3">DSM 8271 / FlGlyR</strain>
    </source>
</reference>
<dbReference type="HOGENOM" id="CLU_3367822_0_0_9"/>
<evidence type="ECO:0000313" key="2">
    <source>
        <dbReference type="EMBL" id="ADY56843.1"/>
    </source>
</evidence>
<gene>
    <name evidence="2" type="ordered locus">Sgly_2561</name>
</gene>
<dbReference type="STRING" id="645991.Sgly_2561"/>
<dbReference type="KEGG" id="sgy:Sgly_2561"/>
<accession>F0SWK3</accession>
<dbReference type="Proteomes" id="UP000007488">
    <property type="component" value="Chromosome"/>
</dbReference>
<evidence type="ECO:0000256" key="1">
    <source>
        <dbReference type="SAM" id="MobiDB-lite"/>
    </source>
</evidence>
<feature type="region of interest" description="Disordered" evidence="1">
    <location>
        <begin position="1"/>
        <end position="21"/>
    </location>
</feature>